<reference evidence="2 3" key="1">
    <citation type="journal article" date="2021" name="Commun. Biol.">
        <title>The genome of Shorea leprosula (Dipterocarpaceae) highlights the ecological relevance of drought in aseasonal tropical rainforests.</title>
        <authorList>
            <person name="Ng K.K.S."/>
            <person name="Kobayashi M.J."/>
            <person name="Fawcett J.A."/>
            <person name="Hatakeyama M."/>
            <person name="Paape T."/>
            <person name="Ng C.H."/>
            <person name="Ang C.C."/>
            <person name="Tnah L.H."/>
            <person name="Lee C.T."/>
            <person name="Nishiyama T."/>
            <person name="Sese J."/>
            <person name="O'Brien M.J."/>
            <person name="Copetti D."/>
            <person name="Mohd Noor M.I."/>
            <person name="Ong R.C."/>
            <person name="Putra M."/>
            <person name="Sireger I.Z."/>
            <person name="Indrioko S."/>
            <person name="Kosugi Y."/>
            <person name="Izuno A."/>
            <person name="Isagi Y."/>
            <person name="Lee S.L."/>
            <person name="Shimizu K.K."/>
        </authorList>
    </citation>
    <scope>NUCLEOTIDE SEQUENCE [LARGE SCALE GENOMIC DNA]</scope>
    <source>
        <strain evidence="2">214</strain>
    </source>
</reference>
<keyword evidence="1" id="KW-0732">Signal</keyword>
<dbReference type="Proteomes" id="UP001054252">
    <property type="component" value="Unassembled WGS sequence"/>
</dbReference>
<feature type="chain" id="PRO_5043988814" evidence="1">
    <location>
        <begin position="23"/>
        <end position="112"/>
    </location>
</feature>
<gene>
    <name evidence="2" type="ORF">SLEP1_g20680</name>
</gene>
<dbReference type="PANTHER" id="PTHR36322">
    <property type="entry name" value="TRANSMEMBRANE PROTEIN"/>
    <property type="match status" value="1"/>
</dbReference>
<organism evidence="2 3">
    <name type="scientific">Rubroshorea leprosula</name>
    <dbReference type="NCBI Taxonomy" id="152421"/>
    <lineage>
        <taxon>Eukaryota</taxon>
        <taxon>Viridiplantae</taxon>
        <taxon>Streptophyta</taxon>
        <taxon>Embryophyta</taxon>
        <taxon>Tracheophyta</taxon>
        <taxon>Spermatophyta</taxon>
        <taxon>Magnoliopsida</taxon>
        <taxon>eudicotyledons</taxon>
        <taxon>Gunneridae</taxon>
        <taxon>Pentapetalae</taxon>
        <taxon>rosids</taxon>
        <taxon>malvids</taxon>
        <taxon>Malvales</taxon>
        <taxon>Dipterocarpaceae</taxon>
        <taxon>Rubroshorea</taxon>
    </lineage>
</organism>
<keyword evidence="3" id="KW-1185">Reference proteome</keyword>
<proteinExistence type="predicted"/>
<evidence type="ECO:0000313" key="2">
    <source>
        <dbReference type="EMBL" id="GKV09134.1"/>
    </source>
</evidence>
<evidence type="ECO:0000313" key="3">
    <source>
        <dbReference type="Proteomes" id="UP001054252"/>
    </source>
</evidence>
<feature type="signal peptide" evidence="1">
    <location>
        <begin position="1"/>
        <end position="22"/>
    </location>
</feature>
<protein>
    <submittedName>
        <fullName evidence="2">Uncharacterized protein</fullName>
    </submittedName>
</protein>
<name>A0AAV5JCH3_9ROSI</name>
<comment type="caution">
    <text evidence="2">The sequence shown here is derived from an EMBL/GenBank/DDBJ whole genome shotgun (WGS) entry which is preliminary data.</text>
</comment>
<evidence type="ECO:0000256" key="1">
    <source>
        <dbReference type="SAM" id="SignalP"/>
    </source>
</evidence>
<sequence length="112" mass="13234">MRRSRYLFLLLCSPILLPLLCATFPLLCAAEFCFWICRWRRRRKAAARQWREEEERLRGCEEGCGCNNEGEEREVGLLHRYLEDQLMLVGSVYDCGDDRDSDGLDYKVPLLR</sequence>
<dbReference type="EMBL" id="BPVZ01000030">
    <property type="protein sequence ID" value="GKV09134.1"/>
    <property type="molecule type" value="Genomic_DNA"/>
</dbReference>
<dbReference type="PANTHER" id="PTHR36322:SF3">
    <property type="entry name" value="TRANSMEMBRANE PROTEIN"/>
    <property type="match status" value="1"/>
</dbReference>
<dbReference type="AlphaFoldDB" id="A0AAV5JCH3"/>
<accession>A0AAV5JCH3</accession>